<feature type="transmembrane region" description="Helical" evidence="10">
    <location>
        <begin position="58"/>
        <end position="78"/>
    </location>
</feature>
<keyword evidence="2" id="KW-0813">Transport</keyword>
<reference evidence="11" key="1">
    <citation type="submission" date="2023-03" db="EMBL/GenBank/DDBJ databases">
        <authorList>
            <person name="Cleenwerck I."/>
        </authorList>
    </citation>
    <scope>NUCLEOTIDE SEQUENCE</scope>
    <source>
        <strain evidence="11">LMG 32879</strain>
    </source>
</reference>
<evidence type="ECO:0000256" key="9">
    <source>
        <dbReference type="RuleBase" id="RU003942"/>
    </source>
</evidence>
<evidence type="ECO:0000256" key="6">
    <source>
        <dbReference type="ARBA" id="ARBA00023136"/>
    </source>
</evidence>
<dbReference type="FunFam" id="1.10.3730.20:FF:000001">
    <property type="entry name" value="Quaternary ammonium compound resistance transporter SugE"/>
    <property type="match status" value="1"/>
</dbReference>
<evidence type="ECO:0000256" key="4">
    <source>
        <dbReference type="ARBA" id="ARBA00022692"/>
    </source>
</evidence>
<dbReference type="Gene3D" id="1.10.3730.20">
    <property type="match status" value="1"/>
</dbReference>
<sequence>MNWLYLILGGFLEIGFTTCMRFAKGWNDISWFLGLLACLVGSITLVQLASRTIPLGTAYAIWTAFGAAGTVILGMLAFGEPVSVTRLAFIAGIVVCVVGLKLSGA</sequence>
<accession>A0AA35UQL6</accession>
<comment type="caution">
    <text evidence="11">The sequence shown here is derived from an EMBL/GenBank/DDBJ whole genome shotgun (WGS) entry which is preliminary data.</text>
</comment>
<keyword evidence="3" id="KW-1003">Cell membrane</keyword>
<comment type="similarity">
    <text evidence="7">Belongs to the drug/metabolite transporter (DMT) superfamily. Small multidrug resistance (SMR) (TC 2.A.7.1) family. Gdx/SugE subfamily.</text>
</comment>
<dbReference type="InterPro" id="IPR000390">
    <property type="entry name" value="Small_drug/metabolite_transptr"/>
</dbReference>
<evidence type="ECO:0000256" key="1">
    <source>
        <dbReference type="ARBA" id="ARBA00004651"/>
    </source>
</evidence>
<organism evidence="11 12">
    <name type="scientific">Brytella acorum</name>
    <dbReference type="NCBI Taxonomy" id="2959299"/>
    <lineage>
        <taxon>Bacteria</taxon>
        <taxon>Pseudomonadati</taxon>
        <taxon>Pseudomonadota</taxon>
        <taxon>Alphaproteobacteria</taxon>
        <taxon>Acetobacterales</taxon>
        <taxon>Acetobacteraceae</taxon>
        <taxon>Brytella</taxon>
    </lineage>
</organism>
<evidence type="ECO:0000256" key="5">
    <source>
        <dbReference type="ARBA" id="ARBA00022989"/>
    </source>
</evidence>
<dbReference type="InterPro" id="IPR045324">
    <property type="entry name" value="Small_multidrug_res"/>
</dbReference>
<proteinExistence type="inferred from homology"/>
<name>A0AA35UQL6_9PROT</name>
<keyword evidence="12" id="KW-1185">Reference proteome</keyword>
<dbReference type="EMBL" id="CATKSH010000026">
    <property type="protein sequence ID" value="CAI9121882.1"/>
    <property type="molecule type" value="Genomic_DNA"/>
</dbReference>
<dbReference type="PANTHER" id="PTHR30561">
    <property type="entry name" value="SMR FAMILY PROTON-DEPENDENT DRUG EFFLUX TRANSPORTER SUGE"/>
    <property type="match status" value="1"/>
</dbReference>
<comment type="subcellular location">
    <subcellularLocation>
        <location evidence="1 9">Cell membrane</location>
        <topology evidence="1 9">Multi-pass membrane protein</topology>
    </subcellularLocation>
</comment>
<dbReference type="AlphaFoldDB" id="A0AA35UQL6"/>
<protein>
    <recommendedName>
        <fullName evidence="8">Guanidinium exporter</fullName>
    </recommendedName>
</protein>
<dbReference type="GO" id="GO:0022857">
    <property type="term" value="F:transmembrane transporter activity"/>
    <property type="evidence" value="ECO:0007669"/>
    <property type="project" value="InterPro"/>
</dbReference>
<dbReference type="GO" id="GO:1990961">
    <property type="term" value="P:xenobiotic detoxification by transmembrane export across the plasma membrane"/>
    <property type="evidence" value="ECO:0007669"/>
    <property type="project" value="UniProtKB-ARBA"/>
</dbReference>
<evidence type="ECO:0000256" key="10">
    <source>
        <dbReference type="SAM" id="Phobius"/>
    </source>
</evidence>
<evidence type="ECO:0000256" key="7">
    <source>
        <dbReference type="ARBA" id="ARBA00038151"/>
    </source>
</evidence>
<dbReference type="SUPFAM" id="SSF103481">
    <property type="entry name" value="Multidrug resistance efflux transporter EmrE"/>
    <property type="match status" value="1"/>
</dbReference>
<feature type="transmembrane region" description="Helical" evidence="10">
    <location>
        <begin position="84"/>
        <end position="102"/>
    </location>
</feature>
<evidence type="ECO:0000256" key="8">
    <source>
        <dbReference type="ARBA" id="ARBA00039168"/>
    </source>
</evidence>
<evidence type="ECO:0000313" key="11">
    <source>
        <dbReference type="EMBL" id="CAI9121882.1"/>
    </source>
</evidence>
<gene>
    <name evidence="11" type="ORF">LMG32879_002738</name>
</gene>
<keyword evidence="4 9" id="KW-0812">Transmembrane</keyword>
<evidence type="ECO:0000256" key="2">
    <source>
        <dbReference type="ARBA" id="ARBA00022448"/>
    </source>
</evidence>
<dbReference type="PANTHER" id="PTHR30561:SF0">
    <property type="entry name" value="GUANIDINIUM EXPORTER"/>
    <property type="match status" value="1"/>
</dbReference>
<dbReference type="Pfam" id="PF00893">
    <property type="entry name" value="Multi_Drug_Res"/>
    <property type="match status" value="1"/>
</dbReference>
<dbReference type="Proteomes" id="UP001176960">
    <property type="component" value="Unassembled WGS sequence"/>
</dbReference>
<dbReference type="InterPro" id="IPR037185">
    <property type="entry name" value="EmrE-like"/>
</dbReference>
<feature type="transmembrane region" description="Helical" evidence="10">
    <location>
        <begin position="29"/>
        <end position="46"/>
    </location>
</feature>
<evidence type="ECO:0000313" key="12">
    <source>
        <dbReference type="Proteomes" id="UP001176960"/>
    </source>
</evidence>
<evidence type="ECO:0000256" key="3">
    <source>
        <dbReference type="ARBA" id="ARBA00022475"/>
    </source>
</evidence>
<dbReference type="GO" id="GO:0005886">
    <property type="term" value="C:plasma membrane"/>
    <property type="evidence" value="ECO:0007669"/>
    <property type="project" value="UniProtKB-SubCell"/>
</dbReference>
<keyword evidence="6 10" id="KW-0472">Membrane</keyword>
<dbReference type="RefSeq" id="WP_289843772.1">
    <property type="nucleotide sequence ID" value="NZ_CATKSH010000026.1"/>
</dbReference>
<keyword evidence="5 10" id="KW-1133">Transmembrane helix</keyword>